<dbReference type="GO" id="GO:0016829">
    <property type="term" value="F:lyase activity"/>
    <property type="evidence" value="ECO:0007669"/>
    <property type="project" value="UniProtKB-KW"/>
</dbReference>
<evidence type="ECO:0000313" key="8">
    <source>
        <dbReference type="EMBL" id="RIV85666.1"/>
    </source>
</evidence>
<evidence type="ECO:0000256" key="2">
    <source>
        <dbReference type="ARBA" id="ARBA00005568"/>
    </source>
</evidence>
<dbReference type="RefSeq" id="WP_119586857.1">
    <property type="nucleotide sequence ID" value="NZ_CAWODQ010000024.1"/>
</dbReference>
<evidence type="ECO:0000256" key="6">
    <source>
        <dbReference type="PIRSR" id="PIRSR015582-2"/>
    </source>
</evidence>
<evidence type="ECO:0000256" key="1">
    <source>
        <dbReference type="ARBA" id="ARBA00001946"/>
    </source>
</evidence>
<feature type="binding site" evidence="6">
    <location>
        <position position="145"/>
    </location>
    <ligand>
        <name>Mg(2+)</name>
        <dbReference type="ChEBI" id="CHEBI:18420"/>
    </ligand>
</feature>
<dbReference type="Proteomes" id="UP000286576">
    <property type="component" value="Unassembled WGS sequence"/>
</dbReference>
<feature type="binding site" evidence="6">
    <location>
        <position position="118"/>
    </location>
    <ligand>
        <name>Mg(2+)</name>
        <dbReference type="ChEBI" id="CHEBI:18420"/>
    </ligand>
</feature>
<dbReference type="GO" id="GO:0006107">
    <property type="term" value="P:oxaloacetate metabolic process"/>
    <property type="evidence" value="ECO:0007669"/>
    <property type="project" value="TreeGrafter"/>
</dbReference>
<evidence type="ECO:0000256" key="5">
    <source>
        <dbReference type="PIRSR" id="PIRSR015582-1"/>
    </source>
</evidence>
<name>A0A418NRH1_9SPHN</name>
<proteinExistence type="inferred from homology"/>
<feature type="domain" description="HpcH/HpaI aldolase/citrate lyase" evidence="7">
    <location>
        <begin position="4"/>
        <end position="218"/>
    </location>
</feature>
<sequence>MRLRSLLFVPADRPERFAKAAASGADAIIIDLEDSVARANKAKGREAVAEFLQSPGDIPVIVRVNPLDSGETESDLAAVLANPPAGAMLPKAEGAKSVGLLVEMMDGAAIPVFPIATETPAAIFELGTYRDVTTPLMGLTWGAEDLPAAIGAATSREDDGSYTSPYEMARNLTLLAAHAAGVPAIETVYPDIRNTEGLAAYAARGRRDGFTGMMAIHPAQVPVINAAFEPTAEEIAHARAIVAAFDAQPDAGALQLDGKMIDRPHLTQARRLLRSAGETA</sequence>
<evidence type="ECO:0000259" key="7">
    <source>
        <dbReference type="Pfam" id="PF03328"/>
    </source>
</evidence>
<feature type="binding site" evidence="5">
    <location>
        <position position="63"/>
    </location>
    <ligand>
        <name>substrate</name>
    </ligand>
</feature>
<gene>
    <name evidence="8" type="ORF">D2V07_09985</name>
</gene>
<dbReference type="Pfam" id="PF03328">
    <property type="entry name" value="HpcH_HpaI"/>
    <property type="match status" value="1"/>
</dbReference>
<dbReference type="PIRSF" id="PIRSF015582">
    <property type="entry name" value="Cit_lyase_B"/>
    <property type="match status" value="1"/>
</dbReference>
<keyword evidence="4 6" id="KW-0460">Magnesium</keyword>
<dbReference type="InterPro" id="IPR011206">
    <property type="entry name" value="Citrate_lyase_beta/mcl1/mcl2"/>
</dbReference>
<dbReference type="InterPro" id="IPR005000">
    <property type="entry name" value="Aldolase/citrate-lyase_domain"/>
</dbReference>
<keyword evidence="9" id="KW-1185">Reference proteome</keyword>
<evidence type="ECO:0000256" key="3">
    <source>
        <dbReference type="ARBA" id="ARBA00022723"/>
    </source>
</evidence>
<comment type="caution">
    <text evidence="8">The sequence shown here is derived from an EMBL/GenBank/DDBJ whole genome shotgun (WGS) entry which is preliminary data.</text>
</comment>
<dbReference type="SUPFAM" id="SSF51621">
    <property type="entry name" value="Phosphoenolpyruvate/pyruvate domain"/>
    <property type="match status" value="1"/>
</dbReference>
<comment type="cofactor">
    <cofactor evidence="1">
        <name>Mg(2+)</name>
        <dbReference type="ChEBI" id="CHEBI:18420"/>
    </cofactor>
</comment>
<dbReference type="PANTHER" id="PTHR32308:SF0">
    <property type="entry name" value="HPCH_HPAI ALDOLASE_CITRATE LYASE DOMAIN-CONTAINING PROTEIN"/>
    <property type="match status" value="1"/>
</dbReference>
<keyword evidence="8" id="KW-0456">Lyase</keyword>
<dbReference type="InterPro" id="IPR015813">
    <property type="entry name" value="Pyrv/PenolPyrv_kinase-like_dom"/>
</dbReference>
<evidence type="ECO:0000313" key="9">
    <source>
        <dbReference type="Proteomes" id="UP000286576"/>
    </source>
</evidence>
<dbReference type="AlphaFoldDB" id="A0A418NRH1"/>
<comment type="similarity">
    <text evidence="2">Belongs to the HpcH/HpaI aldolase family.</text>
</comment>
<dbReference type="PANTHER" id="PTHR32308">
    <property type="entry name" value="LYASE BETA SUBUNIT, PUTATIVE (AFU_ORTHOLOGUE AFUA_4G13030)-RELATED"/>
    <property type="match status" value="1"/>
</dbReference>
<dbReference type="OrthoDB" id="9800547at2"/>
<accession>A0A418NRH1</accession>
<dbReference type="GO" id="GO:0000287">
    <property type="term" value="F:magnesium ion binding"/>
    <property type="evidence" value="ECO:0007669"/>
    <property type="project" value="TreeGrafter"/>
</dbReference>
<dbReference type="EMBL" id="QXFL01000004">
    <property type="protein sequence ID" value="RIV85666.1"/>
    <property type="molecule type" value="Genomic_DNA"/>
</dbReference>
<dbReference type="Gene3D" id="3.20.20.60">
    <property type="entry name" value="Phosphoenolpyruvate-binding domains"/>
    <property type="match status" value="1"/>
</dbReference>
<feature type="binding site" evidence="5">
    <location>
        <position position="118"/>
    </location>
    <ligand>
        <name>substrate</name>
    </ligand>
</feature>
<protein>
    <submittedName>
        <fullName evidence="8">CoA ester lyase</fullName>
    </submittedName>
</protein>
<organism evidence="8 9">
    <name type="scientific">Aurantiacibacter zhengii</name>
    <dbReference type="NCBI Taxonomy" id="2307003"/>
    <lineage>
        <taxon>Bacteria</taxon>
        <taxon>Pseudomonadati</taxon>
        <taxon>Pseudomonadota</taxon>
        <taxon>Alphaproteobacteria</taxon>
        <taxon>Sphingomonadales</taxon>
        <taxon>Erythrobacteraceae</taxon>
        <taxon>Aurantiacibacter</taxon>
    </lineage>
</organism>
<dbReference type="InterPro" id="IPR040442">
    <property type="entry name" value="Pyrv_kinase-like_dom_sf"/>
</dbReference>
<reference evidence="8 9" key="1">
    <citation type="submission" date="2018-08" db="EMBL/GenBank/DDBJ databases">
        <title>Erythrobacter zhengii sp.nov., a bacterium isolated from deep-sea sediment.</title>
        <authorList>
            <person name="Fang C."/>
            <person name="Wu Y.-H."/>
            <person name="Sun C."/>
            <person name="Wang H."/>
            <person name="Cheng H."/>
            <person name="Meng F.-X."/>
            <person name="Wang C.-S."/>
            <person name="Xu X.-W."/>
        </authorList>
    </citation>
    <scope>NUCLEOTIDE SEQUENCE [LARGE SCALE GENOMIC DNA]</scope>
    <source>
        <strain evidence="8 9">V18</strain>
    </source>
</reference>
<keyword evidence="3 6" id="KW-0479">Metal-binding</keyword>
<evidence type="ECO:0000256" key="4">
    <source>
        <dbReference type="ARBA" id="ARBA00022842"/>
    </source>
</evidence>